<dbReference type="CDD" id="cd08824">
    <property type="entry name" value="LOTUS"/>
    <property type="match status" value="1"/>
</dbReference>
<feature type="domain" description="HTH OST-type" evidence="2">
    <location>
        <begin position="93"/>
        <end position="170"/>
    </location>
</feature>
<feature type="region of interest" description="Disordered" evidence="1">
    <location>
        <begin position="260"/>
        <end position="320"/>
    </location>
</feature>
<evidence type="ECO:0000313" key="3">
    <source>
        <dbReference type="EMBL" id="CEL98993.1"/>
    </source>
</evidence>
<dbReference type="PROSITE" id="PS51644">
    <property type="entry name" value="HTH_OST"/>
    <property type="match status" value="2"/>
</dbReference>
<dbReference type="Proteomes" id="UP000041254">
    <property type="component" value="Unassembled WGS sequence"/>
</dbReference>
<feature type="compositionally biased region" description="Basic and acidic residues" evidence="1">
    <location>
        <begin position="269"/>
        <end position="278"/>
    </location>
</feature>
<feature type="compositionally biased region" description="Polar residues" evidence="1">
    <location>
        <begin position="296"/>
        <end position="320"/>
    </location>
</feature>
<feature type="compositionally biased region" description="Pro residues" evidence="1">
    <location>
        <begin position="558"/>
        <end position="583"/>
    </location>
</feature>
<dbReference type="VEuPathDB" id="CryptoDB:Vbra_2802"/>
<dbReference type="Gene3D" id="3.30.420.610">
    <property type="entry name" value="LOTUS domain-like"/>
    <property type="match status" value="1"/>
</dbReference>
<feature type="compositionally biased region" description="Low complexity" evidence="1">
    <location>
        <begin position="395"/>
        <end position="415"/>
    </location>
</feature>
<dbReference type="AlphaFoldDB" id="A0A0G4ENV7"/>
<feature type="compositionally biased region" description="Basic and acidic residues" evidence="1">
    <location>
        <begin position="27"/>
        <end position="36"/>
    </location>
</feature>
<dbReference type="InterPro" id="IPR025605">
    <property type="entry name" value="OST-HTH/LOTUS_dom"/>
</dbReference>
<feature type="region of interest" description="Disordered" evidence="1">
    <location>
        <begin position="389"/>
        <end position="511"/>
    </location>
</feature>
<organism evidence="3 4">
    <name type="scientific">Vitrella brassicaformis (strain CCMP3155)</name>
    <dbReference type="NCBI Taxonomy" id="1169540"/>
    <lineage>
        <taxon>Eukaryota</taxon>
        <taxon>Sar</taxon>
        <taxon>Alveolata</taxon>
        <taxon>Colpodellida</taxon>
        <taxon>Vitrellaceae</taxon>
        <taxon>Vitrella</taxon>
    </lineage>
</organism>
<feature type="compositionally biased region" description="Polar residues" evidence="1">
    <location>
        <begin position="451"/>
        <end position="462"/>
    </location>
</feature>
<keyword evidence="4" id="KW-1185">Reference proteome</keyword>
<protein>
    <recommendedName>
        <fullName evidence="2">HTH OST-type domain-containing protein</fullName>
    </recommendedName>
</protein>
<dbReference type="InterPro" id="IPR041966">
    <property type="entry name" value="LOTUS-like"/>
</dbReference>
<feature type="domain" description="HTH OST-type" evidence="2">
    <location>
        <begin position="186"/>
        <end position="261"/>
    </location>
</feature>
<name>A0A0G4ENV7_VITBC</name>
<feature type="region of interest" description="Disordered" evidence="1">
    <location>
        <begin position="1"/>
        <end position="88"/>
    </location>
</feature>
<feature type="region of interest" description="Disordered" evidence="1">
    <location>
        <begin position="556"/>
        <end position="603"/>
    </location>
</feature>
<proteinExistence type="predicted"/>
<accession>A0A0G4ENV7</accession>
<evidence type="ECO:0000313" key="4">
    <source>
        <dbReference type="Proteomes" id="UP000041254"/>
    </source>
</evidence>
<dbReference type="Pfam" id="PF12872">
    <property type="entry name" value="OST-HTH"/>
    <property type="match status" value="2"/>
</dbReference>
<feature type="region of interest" description="Disordered" evidence="1">
    <location>
        <begin position="365"/>
        <end position="384"/>
    </location>
</feature>
<evidence type="ECO:0000256" key="1">
    <source>
        <dbReference type="SAM" id="MobiDB-lite"/>
    </source>
</evidence>
<evidence type="ECO:0000259" key="2">
    <source>
        <dbReference type="PROSITE" id="PS51644"/>
    </source>
</evidence>
<sequence length="661" mass="71625">MFRPSSDPQSMPPFPPDSRISGQPHSELQDGGDRGRAAAPPPDPWLLGDFERRASSASGVPGLGGDMRPSQLGLVTAGESNSSPMGSASHHERLTLVKQRLMSILDVPVAAVKGIPIGNLKRLHREIYKEELDEKMLGYEKFSSFLEDVSDILVVVRDDERGNIRVFPKPSQIPTISSETRGGRLSWNELKKAIVRLIHEHADPTTGLLCSQLKPLIKTHVDPFFHERSFGFRRFSQLIRSIDEIDVVWGASEDVRVRPLRPGFPSHRLPQERSDHSPYEASMASVSDSPPYLASLPSSQSPPRKDNLTGQAESMNRSTCCSSSEISRAASAGALCPPPVQEGGEPTSYQLERMSHRGALTRSAYSMDVQSCRSEDKTARSHPLAQIHQAHSVPSSLHSGANPSPSSSFMSASSARPPPLHPHRDASPPFVPPRQQQMAQAPYPPPPPRHTPSSALQNQRHFSPSPPSSARSHGVGNGNGNGYYQTRSGEGQVSPREGKPQVRPASGPQDHGVMDVLQRVCSRLRQVEEQVSRQWDCIQVLQSDNLRLQRCLQAAIAHPPPPSPPSRPPPRAARPTAAPPPPGYSATQAPPAARETSDGNLESLFDFDETFHLRGLGLDGSAEETAIAHQAAGPELSEGSAGDVVSTMAALPLSRQQSGFD</sequence>
<reference evidence="3 4" key="1">
    <citation type="submission" date="2014-11" db="EMBL/GenBank/DDBJ databases">
        <authorList>
            <person name="Zhu J."/>
            <person name="Qi W."/>
            <person name="Song R."/>
        </authorList>
    </citation>
    <scope>NUCLEOTIDE SEQUENCE [LARGE SCALE GENOMIC DNA]</scope>
</reference>
<gene>
    <name evidence="3" type="ORF">Vbra_2802</name>
</gene>
<dbReference type="InParanoid" id="A0A0G4ENV7"/>
<dbReference type="EMBL" id="CDMY01000275">
    <property type="protein sequence ID" value="CEL98993.1"/>
    <property type="molecule type" value="Genomic_DNA"/>
</dbReference>